<dbReference type="GO" id="GO:0005739">
    <property type="term" value="C:mitochondrion"/>
    <property type="evidence" value="ECO:0007669"/>
    <property type="project" value="TreeGrafter"/>
</dbReference>
<dbReference type="GO" id="GO:0009437">
    <property type="term" value="P:carnitine metabolic process"/>
    <property type="evidence" value="ECO:0007669"/>
    <property type="project" value="TreeGrafter"/>
</dbReference>
<dbReference type="InterPro" id="IPR042231">
    <property type="entry name" value="Cho/carn_acyl_trans_2"/>
</dbReference>
<organism evidence="6 7">
    <name type="scientific">Zancudomyces culisetae</name>
    <name type="common">Gut fungus</name>
    <name type="synonym">Smittium culisetae</name>
    <dbReference type="NCBI Taxonomy" id="1213189"/>
    <lineage>
        <taxon>Eukaryota</taxon>
        <taxon>Fungi</taxon>
        <taxon>Fungi incertae sedis</taxon>
        <taxon>Zoopagomycota</taxon>
        <taxon>Kickxellomycotina</taxon>
        <taxon>Harpellomycetes</taxon>
        <taxon>Harpellales</taxon>
        <taxon>Legeriomycetaceae</taxon>
        <taxon>Zancudomyces</taxon>
    </lineage>
</organism>
<dbReference type="InterPro" id="IPR023213">
    <property type="entry name" value="CAT-like_dom_sf"/>
</dbReference>
<sequence length="642" mass="73879">METCGRKISDLTYLDNAKNVPKLPVPTLEETVERLLKSIKPLFSEEEYEECKEKAEHLLDPTKSIGRTLQRRLEERASDPNIVSWAEEWWNDVAYFQNRQSLCFYVNYFFAFRDIKVVDGNSGQQIRPAQTKLAAVLLRSILEYRQEIIDGTFKTDTVREKILCMKQFMYQFGGCRIPGEKVDTTKIYPFEESKHIAVSHKGKFYTLDPYNEDGSIKPIDQLEHMLLALVTWNKSYEPVRGKSIGVLSTLKRGDWYRARKTLLSVSEKNKKSLKMLESSAFLLSLDSNTPETYDELANACYHSDGINGYFDKCFQLLVFKNGRYGFNGEHSLTDGTTDVRLANHIVTFAEDYFTQNEYMVESESSGNLKVQPTELEFDLNDMLKRYIKRAVTYFDHQVFRQEMSVLRFEDFGKERIKKFKVSPDAFVQMALQLAYYRLYDQFVATYESASTRAFAHGRTETSRSVSEASVSWCMKMVSGEDEPKENQEKFILEKATLLRDAIKYQSTYTAAAAQGRGVDRHFMGLRHCVRQGEQLPELFFDETFNASSYWQLSTSQISEERMIGYGWGQVVNDGFGIAYMVQSNNLHFNVCSAHLGSKKMCESIRQSLVDMESLLLEEARILSKGEEESLCNGLGSAKLNDK</sequence>
<dbReference type="SUPFAM" id="SSF52777">
    <property type="entry name" value="CoA-dependent acyltransferases"/>
    <property type="match status" value="2"/>
</dbReference>
<accession>A0A1R1PH35</accession>
<dbReference type="InterPro" id="IPR039551">
    <property type="entry name" value="Cho/carn_acyl_trans"/>
</dbReference>
<proteinExistence type="inferred from homology"/>
<evidence type="ECO:0000256" key="2">
    <source>
        <dbReference type="ARBA" id="ARBA00022679"/>
    </source>
</evidence>
<comment type="caution">
    <text evidence="6">The sequence shown here is derived from an EMBL/GenBank/DDBJ whole genome shotgun (WGS) entry which is preliminary data.</text>
</comment>
<dbReference type="OrthoDB" id="240216at2759"/>
<reference evidence="7" key="1">
    <citation type="submission" date="2017-01" db="EMBL/GenBank/DDBJ databases">
        <authorList>
            <person name="Wang Y."/>
            <person name="White M."/>
            <person name="Kvist S."/>
            <person name="Moncalvo J.-M."/>
        </authorList>
    </citation>
    <scope>NUCLEOTIDE SEQUENCE [LARGE SCALE GENOMIC DNA]</scope>
    <source>
        <strain evidence="7">COL-18-3</strain>
    </source>
</reference>
<dbReference type="InterPro" id="IPR000542">
    <property type="entry name" value="Carn_acyl_trans"/>
</dbReference>
<keyword evidence="7" id="KW-1185">Reference proteome</keyword>
<comment type="similarity">
    <text evidence="1">Belongs to the carnitine/choline acetyltransferase family.</text>
</comment>
<dbReference type="GO" id="GO:0004092">
    <property type="term" value="F:carnitine O-acetyltransferase activity"/>
    <property type="evidence" value="ECO:0007669"/>
    <property type="project" value="TreeGrafter"/>
</dbReference>
<evidence type="ECO:0000256" key="4">
    <source>
        <dbReference type="PIRSR" id="PIRSR600542-1"/>
    </source>
</evidence>
<evidence type="ECO:0000256" key="1">
    <source>
        <dbReference type="ARBA" id="ARBA00005232"/>
    </source>
</evidence>
<feature type="domain" description="Choline/carnitine acyltransferase" evidence="5">
    <location>
        <begin position="23"/>
        <end position="605"/>
    </location>
</feature>
<dbReference type="GO" id="GO:0005777">
    <property type="term" value="C:peroxisome"/>
    <property type="evidence" value="ECO:0007669"/>
    <property type="project" value="TreeGrafter"/>
</dbReference>
<dbReference type="Pfam" id="PF00755">
    <property type="entry name" value="Carn_acyltransf"/>
    <property type="match status" value="1"/>
</dbReference>
<dbReference type="AlphaFoldDB" id="A0A1R1PH35"/>
<dbReference type="EMBL" id="LSSK01001248">
    <property type="protein sequence ID" value="OMH80258.1"/>
    <property type="molecule type" value="Genomic_DNA"/>
</dbReference>
<evidence type="ECO:0000259" key="5">
    <source>
        <dbReference type="Pfam" id="PF00755"/>
    </source>
</evidence>
<evidence type="ECO:0000313" key="7">
    <source>
        <dbReference type="Proteomes" id="UP000188320"/>
    </source>
</evidence>
<dbReference type="Proteomes" id="UP000188320">
    <property type="component" value="Unassembled WGS sequence"/>
</dbReference>
<evidence type="ECO:0000256" key="3">
    <source>
        <dbReference type="ARBA" id="ARBA00023315"/>
    </source>
</evidence>
<dbReference type="PANTHER" id="PTHR22589">
    <property type="entry name" value="CARNITINE O-ACYLTRANSFERASE"/>
    <property type="match status" value="1"/>
</dbReference>
<name>A0A1R1PH35_ZANCU</name>
<dbReference type="Gene3D" id="3.30.559.70">
    <property type="entry name" value="Choline/Carnitine o-acyltransferase, domain 2"/>
    <property type="match status" value="1"/>
</dbReference>
<keyword evidence="3" id="KW-0012">Acyltransferase</keyword>
<dbReference type="Gene3D" id="3.30.559.10">
    <property type="entry name" value="Chloramphenicol acetyltransferase-like domain"/>
    <property type="match status" value="1"/>
</dbReference>
<keyword evidence="2 6" id="KW-0808">Transferase</keyword>
<evidence type="ECO:0000313" key="6">
    <source>
        <dbReference type="EMBL" id="OMH80258.1"/>
    </source>
</evidence>
<gene>
    <name evidence="6" type="ORF">AX774_g6305</name>
</gene>
<dbReference type="PANTHER" id="PTHR22589:SF103">
    <property type="entry name" value="CARNITINE O-ACETYL-TRANSFERASE, ISOFORM A-RELATED"/>
    <property type="match status" value="1"/>
</dbReference>
<feature type="active site" description="Proton acceptor" evidence="4">
    <location>
        <position position="330"/>
    </location>
</feature>
<protein>
    <submittedName>
        <fullName evidence="6">Carnitine O-acetyltransferase, mitochondrial</fullName>
    </submittedName>
</protein>